<dbReference type="Pfam" id="PF23559">
    <property type="entry name" value="WHD_DRP"/>
    <property type="match status" value="1"/>
</dbReference>
<keyword evidence="2" id="KW-0547">Nucleotide-binding</keyword>
<gene>
    <name evidence="9" type="primary">LOC107413484</name>
</gene>
<evidence type="ECO:0000256" key="3">
    <source>
        <dbReference type="ARBA" id="ARBA00022821"/>
    </source>
</evidence>
<reference evidence="9" key="1">
    <citation type="submission" date="2025-08" db="UniProtKB">
        <authorList>
            <consortium name="RefSeq"/>
        </authorList>
    </citation>
    <scope>IDENTIFICATION</scope>
    <source>
        <tissue evidence="9">Seedling</tissue>
    </source>
</reference>
<keyword evidence="1" id="KW-0677">Repeat</keyword>
<dbReference type="Pfam" id="PF23598">
    <property type="entry name" value="LRR_14"/>
    <property type="match status" value="1"/>
</dbReference>
<dbReference type="InterPro" id="IPR027417">
    <property type="entry name" value="P-loop_NTPase"/>
</dbReference>
<dbReference type="SUPFAM" id="SSF52540">
    <property type="entry name" value="P-loop containing nucleoside triphosphate hydrolases"/>
    <property type="match status" value="1"/>
</dbReference>
<dbReference type="Pfam" id="PF18052">
    <property type="entry name" value="Rx_N"/>
    <property type="match status" value="1"/>
</dbReference>
<dbReference type="Gene3D" id="3.80.10.10">
    <property type="entry name" value="Ribonuclease Inhibitor"/>
    <property type="match status" value="1"/>
</dbReference>
<keyword evidence="3" id="KW-0611">Plant defense</keyword>
<dbReference type="InterPro" id="IPR041118">
    <property type="entry name" value="Rx_N"/>
</dbReference>
<dbReference type="InterPro" id="IPR055414">
    <property type="entry name" value="LRR_R13L4/SHOC2-like"/>
</dbReference>
<dbReference type="InterPro" id="IPR038005">
    <property type="entry name" value="RX-like_CC"/>
</dbReference>
<dbReference type="InterPro" id="IPR042197">
    <property type="entry name" value="Apaf_helical"/>
</dbReference>
<accession>A0ABM4AG74</accession>
<dbReference type="PRINTS" id="PR00364">
    <property type="entry name" value="DISEASERSIST"/>
</dbReference>
<dbReference type="Pfam" id="PF00931">
    <property type="entry name" value="NB-ARC"/>
    <property type="match status" value="1"/>
</dbReference>
<evidence type="ECO:0000259" key="7">
    <source>
        <dbReference type="Pfam" id="PF23598"/>
    </source>
</evidence>
<proteinExistence type="predicted"/>
<dbReference type="InterPro" id="IPR044974">
    <property type="entry name" value="Disease_R_plants"/>
</dbReference>
<dbReference type="Gene3D" id="3.40.50.300">
    <property type="entry name" value="P-loop containing nucleotide triphosphate hydrolases"/>
    <property type="match status" value="1"/>
</dbReference>
<feature type="domain" description="Disease resistance protein winged helix" evidence="6">
    <location>
        <begin position="440"/>
        <end position="512"/>
    </location>
</feature>
<protein>
    <submittedName>
        <fullName evidence="9">Inactive disease susceptibility protein LOV1</fullName>
    </submittedName>
</protein>
<feature type="domain" description="Disease resistance N-terminal" evidence="5">
    <location>
        <begin position="13"/>
        <end position="94"/>
    </location>
</feature>
<dbReference type="RefSeq" id="XP_060675727.1">
    <property type="nucleotide sequence ID" value="XM_060819744.1"/>
</dbReference>
<dbReference type="PANTHER" id="PTHR23155">
    <property type="entry name" value="DISEASE RESISTANCE PROTEIN RP"/>
    <property type="match status" value="1"/>
</dbReference>
<evidence type="ECO:0000259" key="4">
    <source>
        <dbReference type="Pfam" id="PF00931"/>
    </source>
</evidence>
<evidence type="ECO:0000256" key="1">
    <source>
        <dbReference type="ARBA" id="ARBA00022737"/>
    </source>
</evidence>
<dbReference type="InterPro" id="IPR058922">
    <property type="entry name" value="WHD_DRP"/>
</dbReference>
<dbReference type="InterPro" id="IPR002182">
    <property type="entry name" value="NB-ARC"/>
</dbReference>
<dbReference type="CDD" id="cd14798">
    <property type="entry name" value="RX-CC_like"/>
    <property type="match status" value="1"/>
</dbReference>
<evidence type="ECO:0000256" key="2">
    <source>
        <dbReference type="ARBA" id="ARBA00022741"/>
    </source>
</evidence>
<dbReference type="InterPro" id="IPR032675">
    <property type="entry name" value="LRR_dom_sf"/>
</dbReference>
<sequence length="867" mass="98072">MAEFLLSKLAESAVSHTVQRISDLLIHEASSLRSVREDVVLLQNELRSLQGFVKDADSKQEHDQRLRELVHQVKDVASEAEDVIDTHILKVTSSYIKAFHNKRIRPQVNSLRSRIHSIINTSMQIYGFKSVIEEGNSSMVELQRYFRRSSPNDDDGDNDDVMVSLKGSINALTAELTKEEDRLCIVSVVGMGGLGKTTLAKKVYNGVKPHFDCSAWVFISQKYVVRDVLIDISTQLDSPNEDMNFEIIKSGWEIVNALTEHELIDLLRHKLKEKRFLVVLDDIWTIVAWDFLKRAFPKGKKGSKVLFTTRNREVATYGDPWSSPIEPPFLTLEESWELLRRKAFPRDIVGERCCPPEYENLGKEMAKKCGGLPLAVVVLGGLLKAKNSLDQWKKVLQDVNSHVNKLQSRQQYEGVNEILLLSYHDLPYNLKPCFLYLGNFPEDYEIPKRKLVRLWIGEGFISTSTRADIKQTLGEAAEGYLEELVDRCMVMVDRSDRTGKKTCCMHDLMRDVCTLKAKEETFAQIIQQHESNKSIDISAASSLQVGSSSHSRRLVIHPGCDLHCNTQQTCTFFGKHVKNASWMEQVHANLRTLLCLGGSLSLSALNSSNFRMLRVLELCVAGGSKIPRGVGNLIHLRYLCINSSSKTAINLPSSLGNLRNLQTLDLGRCNLAGPVRMISRMIHLRRLILPHVSDEKWNFDWSDVGIDELKDIETLKRIPASVLIRYDALNKLTNLRKLQIYFDGNNIHDDIIRVLRSPIVESGCLRSLCMRMPSNHVFPSLESLSSCHSLTRIGLIGKISEGMHSIISITVTKLTLLDSQLEQDPMPVLEKLPNLRFLFVGRNAYVGSRMDCSADGFPRLEFLGLYD</sequence>
<evidence type="ECO:0000259" key="6">
    <source>
        <dbReference type="Pfam" id="PF23559"/>
    </source>
</evidence>
<evidence type="ECO:0000313" key="9">
    <source>
        <dbReference type="RefSeq" id="XP_060675727.1"/>
    </source>
</evidence>
<evidence type="ECO:0000259" key="5">
    <source>
        <dbReference type="Pfam" id="PF18052"/>
    </source>
</evidence>
<organism evidence="8 9">
    <name type="scientific">Ziziphus jujuba</name>
    <name type="common">Chinese jujube</name>
    <name type="synonym">Ziziphus sativa</name>
    <dbReference type="NCBI Taxonomy" id="326968"/>
    <lineage>
        <taxon>Eukaryota</taxon>
        <taxon>Viridiplantae</taxon>
        <taxon>Streptophyta</taxon>
        <taxon>Embryophyta</taxon>
        <taxon>Tracheophyta</taxon>
        <taxon>Spermatophyta</taxon>
        <taxon>Magnoliopsida</taxon>
        <taxon>eudicotyledons</taxon>
        <taxon>Gunneridae</taxon>
        <taxon>Pentapetalae</taxon>
        <taxon>rosids</taxon>
        <taxon>fabids</taxon>
        <taxon>Rosales</taxon>
        <taxon>Rhamnaceae</taxon>
        <taxon>Paliureae</taxon>
        <taxon>Ziziphus</taxon>
    </lineage>
</organism>
<keyword evidence="8" id="KW-1185">Reference proteome</keyword>
<feature type="domain" description="NB-ARC" evidence="4">
    <location>
        <begin position="167"/>
        <end position="347"/>
    </location>
</feature>
<dbReference type="GeneID" id="107413484"/>
<dbReference type="Gene3D" id="1.10.8.430">
    <property type="entry name" value="Helical domain of apoptotic protease-activating factors"/>
    <property type="match status" value="1"/>
</dbReference>
<dbReference type="Gene3D" id="1.10.10.10">
    <property type="entry name" value="Winged helix-like DNA-binding domain superfamily/Winged helix DNA-binding domain"/>
    <property type="match status" value="1"/>
</dbReference>
<dbReference type="InterPro" id="IPR036388">
    <property type="entry name" value="WH-like_DNA-bd_sf"/>
</dbReference>
<evidence type="ECO:0000313" key="8">
    <source>
        <dbReference type="Proteomes" id="UP001652623"/>
    </source>
</evidence>
<name>A0ABM4AG74_ZIZJJ</name>
<dbReference type="SUPFAM" id="SSF52058">
    <property type="entry name" value="L domain-like"/>
    <property type="match status" value="1"/>
</dbReference>
<dbReference type="Proteomes" id="UP001652623">
    <property type="component" value="Chromosome 8"/>
</dbReference>
<feature type="domain" description="Disease resistance R13L4/SHOC-2-like LRR" evidence="7">
    <location>
        <begin position="598"/>
        <end position="865"/>
    </location>
</feature>
<dbReference type="Gene3D" id="1.20.5.4130">
    <property type="match status" value="1"/>
</dbReference>
<dbReference type="PANTHER" id="PTHR23155:SF1185">
    <property type="entry name" value="DISEASE RESISTANCE RPP8-LIKE PROTEIN 3-RELATED"/>
    <property type="match status" value="1"/>
</dbReference>